<dbReference type="Pfam" id="PF13847">
    <property type="entry name" value="Methyltransf_31"/>
    <property type="match status" value="1"/>
</dbReference>
<dbReference type="InterPro" id="IPR029063">
    <property type="entry name" value="SAM-dependent_MTases_sf"/>
</dbReference>
<dbReference type="PANTHER" id="PTHR12176">
    <property type="entry name" value="SAM-DEPENDENT METHYLTRANSFERASE SUPERFAMILY PROTEIN"/>
    <property type="match status" value="1"/>
</dbReference>
<evidence type="ECO:0000256" key="2">
    <source>
        <dbReference type="ARBA" id="ARBA00022603"/>
    </source>
</evidence>
<name>A0AAD5X1C4_9FUNG</name>
<reference evidence="5" key="1">
    <citation type="submission" date="2020-05" db="EMBL/GenBank/DDBJ databases">
        <title>Phylogenomic resolution of chytrid fungi.</title>
        <authorList>
            <person name="Stajich J.E."/>
            <person name="Amses K."/>
            <person name="Simmons R."/>
            <person name="Seto K."/>
            <person name="Myers J."/>
            <person name="Bonds A."/>
            <person name="Quandt C.A."/>
            <person name="Barry K."/>
            <person name="Liu P."/>
            <person name="Grigoriev I."/>
            <person name="Longcore J.E."/>
            <person name="James T.Y."/>
        </authorList>
    </citation>
    <scope>NUCLEOTIDE SEQUENCE</scope>
    <source>
        <strain evidence="5">JEL0318</strain>
    </source>
</reference>
<dbReference type="PANTHER" id="PTHR12176:SF80">
    <property type="entry name" value="EEF1A LYSINE METHYLTRANSFERASE 4"/>
    <property type="match status" value="1"/>
</dbReference>
<evidence type="ECO:0000259" key="4">
    <source>
        <dbReference type="Pfam" id="PF13847"/>
    </source>
</evidence>
<keyword evidence="2" id="KW-0489">Methyltransferase</keyword>
<keyword evidence="3" id="KW-0808">Transferase</keyword>
<dbReference type="Proteomes" id="UP001212841">
    <property type="component" value="Unassembled WGS sequence"/>
</dbReference>
<protein>
    <recommendedName>
        <fullName evidence="4">Methyltransferase domain-containing protein</fullName>
    </recommendedName>
</protein>
<dbReference type="SUPFAM" id="SSF53335">
    <property type="entry name" value="S-adenosyl-L-methionine-dependent methyltransferases"/>
    <property type="match status" value="1"/>
</dbReference>
<comment type="caution">
    <text evidence="5">The sequence shown here is derived from an EMBL/GenBank/DDBJ whole genome shotgun (WGS) entry which is preliminary data.</text>
</comment>
<dbReference type="EMBL" id="JADGJD010000436">
    <property type="protein sequence ID" value="KAJ3051090.1"/>
    <property type="molecule type" value="Genomic_DNA"/>
</dbReference>
<accession>A0AAD5X1C4</accession>
<dbReference type="AlphaFoldDB" id="A0AAD5X1C4"/>
<evidence type="ECO:0000256" key="3">
    <source>
        <dbReference type="ARBA" id="ARBA00022679"/>
    </source>
</evidence>
<keyword evidence="6" id="KW-1185">Reference proteome</keyword>
<evidence type="ECO:0000313" key="6">
    <source>
        <dbReference type="Proteomes" id="UP001212841"/>
    </source>
</evidence>
<dbReference type="GO" id="GO:0032259">
    <property type="term" value="P:methylation"/>
    <property type="evidence" value="ECO:0007669"/>
    <property type="project" value="UniProtKB-KW"/>
</dbReference>
<evidence type="ECO:0000256" key="1">
    <source>
        <dbReference type="ARBA" id="ARBA00008361"/>
    </source>
</evidence>
<feature type="domain" description="Methyltransferase" evidence="4">
    <location>
        <begin position="49"/>
        <end position="172"/>
    </location>
</feature>
<dbReference type="InterPro" id="IPR025714">
    <property type="entry name" value="Methyltranfer_dom"/>
</dbReference>
<comment type="similarity">
    <text evidence="1">Belongs to the methyltransferase superfamily.</text>
</comment>
<dbReference type="GO" id="GO:0008168">
    <property type="term" value="F:methyltransferase activity"/>
    <property type="evidence" value="ECO:0007669"/>
    <property type="project" value="UniProtKB-KW"/>
</dbReference>
<dbReference type="CDD" id="cd02440">
    <property type="entry name" value="AdoMet_MTases"/>
    <property type="match status" value="1"/>
</dbReference>
<evidence type="ECO:0000313" key="5">
    <source>
        <dbReference type="EMBL" id="KAJ3051090.1"/>
    </source>
</evidence>
<proteinExistence type="inferred from homology"/>
<organism evidence="5 6">
    <name type="scientific">Rhizophlyctis rosea</name>
    <dbReference type="NCBI Taxonomy" id="64517"/>
    <lineage>
        <taxon>Eukaryota</taxon>
        <taxon>Fungi</taxon>
        <taxon>Fungi incertae sedis</taxon>
        <taxon>Chytridiomycota</taxon>
        <taxon>Chytridiomycota incertae sedis</taxon>
        <taxon>Chytridiomycetes</taxon>
        <taxon>Rhizophlyctidales</taxon>
        <taxon>Rhizophlyctidaceae</taxon>
        <taxon>Rhizophlyctis</taxon>
    </lineage>
</organism>
<sequence>MDLLPDDNERYGTQEYWEERYQKEGEQCFDWFKDFNALVQPLEQIIPDRSARILHLGCGNSRLSEDMYKAGWRNMVNLDFSPAVIENMRSRTSSMPEMSWIVGDIFHLDQVFTTPTDHFDVAIDKGTLDALLTKKHDPWDPDVELVAQMQQYMEQVRDVLKPNGVFLHITFAQPHFRRRFLEVEGMSVEVQTLGGADTFEYFVYVARKTQ</sequence>
<dbReference type="Gene3D" id="3.40.50.150">
    <property type="entry name" value="Vaccinia Virus protein VP39"/>
    <property type="match status" value="1"/>
</dbReference>
<gene>
    <name evidence="5" type="ORF">HK097_007934</name>
</gene>
<dbReference type="InterPro" id="IPR051419">
    <property type="entry name" value="Lys/N-term_MeTrsfase_sf"/>
</dbReference>